<dbReference type="EMBL" id="LUCS01000028">
    <property type="protein sequence ID" value="KAF6510779.1"/>
    <property type="molecule type" value="Genomic_DNA"/>
</dbReference>
<comment type="caution">
    <text evidence="4">The sequence shown here is derived from an EMBL/GenBank/DDBJ whole genome shotgun (WGS) entry which is preliminary data.</text>
</comment>
<dbReference type="PANTHER" id="PTHR33542:SF3">
    <property type="entry name" value="SIROHYDROCHLORIN FERROCHELATASE, CHLOROPLASTIC"/>
    <property type="match status" value="1"/>
</dbReference>
<evidence type="ECO:0000256" key="1">
    <source>
        <dbReference type="ARBA" id="ARBA00022723"/>
    </source>
</evidence>
<dbReference type="InterPro" id="IPR050963">
    <property type="entry name" value="Sirohydro_Cobaltochel/CbiX"/>
</dbReference>
<reference evidence="3 6" key="2">
    <citation type="submission" date="2016-03" db="EMBL/GenBank/DDBJ databases">
        <title>Spore heat resistance.</title>
        <authorList>
            <person name="Boekhorst J."/>
            <person name="Berendsen E.M."/>
            <person name="Wells-Bennik M.H."/>
            <person name="Kuipers O.P."/>
        </authorList>
    </citation>
    <scope>NUCLEOTIDE SEQUENCE [LARGE SCALE GENOMIC DNA]</scope>
    <source>
        <strain evidence="3 6">GS8</strain>
    </source>
</reference>
<keyword evidence="6" id="KW-1185">Reference proteome</keyword>
<organism evidence="4 5">
    <name type="scientific">Geobacillus stearothermophilus</name>
    <name type="common">Bacillus stearothermophilus</name>
    <dbReference type="NCBI Taxonomy" id="1422"/>
    <lineage>
        <taxon>Bacteria</taxon>
        <taxon>Bacillati</taxon>
        <taxon>Bacillota</taxon>
        <taxon>Bacilli</taxon>
        <taxon>Bacillales</taxon>
        <taxon>Anoxybacillaceae</taxon>
        <taxon>Geobacillus</taxon>
    </lineage>
</organism>
<dbReference type="PATRIC" id="fig|1422.18.peg.281"/>
<protein>
    <submittedName>
        <fullName evidence="4">Sirohydrochlorin ferrochelatase</fullName>
        <ecNumber evidence="4">4.99.1.4</ecNumber>
    </submittedName>
</protein>
<dbReference type="EMBL" id="LQYV01000087">
    <property type="protein sequence ID" value="KYD25254.1"/>
    <property type="molecule type" value="Genomic_DNA"/>
</dbReference>
<dbReference type="Proteomes" id="UP000075424">
    <property type="component" value="Unassembled WGS sequence"/>
</dbReference>
<gene>
    <name evidence="4" type="ORF">B4109_0390</name>
    <name evidence="3" type="ORF">GS8_2936</name>
</gene>
<dbReference type="CDD" id="cd03414">
    <property type="entry name" value="CbiX_SirB_C"/>
    <property type="match status" value="1"/>
</dbReference>
<keyword evidence="2 4" id="KW-0456">Lyase</keyword>
<dbReference type="PANTHER" id="PTHR33542">
    <property type="entry name" value="SIROHYDROCHLORIN FERROCHELATASE, CHLOROPLASTIC"/>
    <property type="match status" value="1"/>
</dbReference>
<dbReference type="GO" id="GO:0046872">
    <property type="term" value="F:metal ion binding"/>
    <property type="evidence" value="ECO:0007669"/>
    <property type="project" value="UniProtKB-KW"/>
</dbReference>
<evidence type="ECO:0000313" key="3">
    <source>
        <dbReference type="EMBL" id="KAF6510779.1"/>
    </source>
</evidence>
<evidence type="ECO:0000256" key="2">
    <source>
        <dbReference type="ARBA" id="ARBA00023239"/>
    </source>
</evidence>
<sequence length="250" mass="27401">MAMEAILYVSHGSRVPAARREAARFVEQCKAAIDIPIQELCFVELAEPDIATGVDRCAAQGATRVIVIPLLLLSAGHAKQDIPAALKAAKQRHPSLEIVCGAPFGVHDAMIDIIIDRIGEQPAPLDHESMVLLIGRGSSDPDTKRDIAAIARRLQEKTSVPHVDVCFLAAIRPTLDEGFKRAQASIYRRVFIVPYLLFTGVLMKTVERKLQAMPVSDQQWHLCSYLGYHPRLVTLIQQQVQALSAAKKGA</sequence>
<evidence type="ECO:0000313" key="6">
    <source>
        <dbReference type="Proteomes" id="UP000773850"/>
    </source>
</evidence>
<dbReference type="EC" id="4.99.1.4" evidence="4"/>
<proteinExistence type="predicted"/>
<accession>A0A150ML89</accession>
<dbReference type="GO" id="GO:0051266">
    <property type="term" value="F:sirohydrochlorin ferrochelatase activity"/>
    <property type="evidence" value="ECO:0007669"/>
    <property type="project" value="UniProtKB-EC"/>
</dbReference>
<reference evidence="4 5" key="1">
    <citation type="submission" date="2016-01" db="EMBL/GenBank/DDBJ databases">
        <title>Draft Genome Sequences of Seven Thermophilic Sporeformers Isolated from Foods.</title>
        <authorList>
            <person name="Berendsen E.M."/>
            <person name="Wells-Bennik M.H."/>
            <person name="Krawcyk A.O."/>
            <person name="De Jong A."/>
            <person name="Holsappel S."/>
            <person name="Eijlander R.T."/>
            <person name="Kuipers O.P."/>
        </authorList>
    </citation>
    <scope>NUCLEOTIDE SEQUENCE [LARGE SCALE GENOMIC DNA]</scope>
    <source>
        <strain evidence="4 5">B4109</strain>
    </source>
</reference>
<dbReference type="Pfam" id="PF01903">
    <property type="entry name" value="CbiX"/>
    <property type="match status" value="2"/>
</dbReference>
<dbReference type="Proteomes" id="UP000773850">
    <property type="component" value="Unassembled WGS sequence"/>
</dbReference>
<dbReference type="SUPFAM" id="SSF53800">
    <property type="entry name" value="Chelatase"/>
    <property type="match status" value="1"/>
</dbReference>
<evidence type="ECO:0000313" key="4">
    <source>
        <dbReference type="EMBL" id="KYD25254.1"/>
    </source>
</evidence>
<evidence type="ECO:0000313" key="5">
    <source>
        <dbReference type="Proteomes" id="UP000075424"/>
    </source>
</evidence>
<dbReference type="CDD" id="cd03416">
    <property type="entry name" value="CbiX_SirB_N"/>
    <property type="match status" value="1"/>
</dbReference>
<name>A0A150ML89_GEOSE</name>
<dbReference type="AlphaFoldDB" id="A0A150ML89"/>
<dbReference type="Gene3D" id="3.40.50.1400">
    <property type="match status" value="2"/>
</dbReference>
<keyword evidence="1" id="KW-0479">Metal-binding</keyword>
<dbReference type="InterPro" id="IPR002762">
    <property type="entry name" value="CbiX-like"/>
</dbReference>